<accession>A0A2G5I2X3</accession>
<proteinExistence type="predicted"/>
<dbReference type="EMBL" id="CP134186">
    <property type="protein sequence ID" value="WPB00386.1"/>
    <property type="molecule type" value="Genomic_DNA"/>
</dbReference>
<dbReference type="AlphaFoldDB" id="A0A2G5I2X3"/>
<evidence type="ECO:0000313" key="2">
    <source>
        <dbReference type="EMBL" id="WPB00386.1"/>
    </source>
</evidence>
<reference evidence="2 4" key="2">
    <citation type="submission" date="2023-09" db="EMBL/GenBank/DDBJ databases">
        <title>Complete-Gapless Cercospora beticola genome.</title>
        <authorList>
            <person name="Wyatt N.A."/>
            <person name="Spanner R.E."/>
            <person name="Bolton M.D."/>
        </authorList>
    </citation>
    <scope>NUCLEOTIDE SEQUENCE [LARGE SCALE GENOMIC DNA]</scope>
    <source>
        <strain evidence="2">Cb09-40</strain>
    </source>
</reference>
<evidence type="ECO:0000313" key="4">
    <source>
        <dbReference type="Proteomes" id="UP001302367"/>
    </source>
</evidence>
<evidence type="ECO:0000313" key="3">
    <source>
        <dbReference type="Proteomes" id="UP000230605"/>
    </source>
</evidence>
<reference evidence="1 3" key="1">
    <citation type="submission" date="2015-10" db="EMBL/GenBank/DDBJ databases">
        <title>The cercosporin biosynthetic gene cluster was horizontally transferred to several fungal lineages and shown to be expanded in Cercospora beticola based on microsynteny with recipient genomes.</title>
        <authorList>
            <person name="De Jonge R."/>
            <person name="Ebert M.K."/>
            <person name="Suttle J.C."/>
            <person name="Jurick Ii W.M."/>
            <person name="Secor G.A."/>
            <person name="Thomma B.P."/>
            <person name="Van De Peer Y."/>
            <person name="Bolton M.D."/>
        </authorList>
    </citation>
    <scope>NUCLEOTIDE SEQUENCE [LARGE SCALE GENOMIC DNA]</scope>
    <source>
        <strain evidence="1 3">09-40</strain>
    </source>
</reference>
<gene>
    <name evidence="1" type="ORF">CB0940_03213</name>
    <name evidence="2" type="ORF">RHO25_005005</name>
</gene>
<protein>
    <submittedName>
        <fullName evidence="1">Uncharacterized protein</fullName>
    </submittedName>
</protein>
<sequence>MSIEAEIAADEPSTIPLPVLTISNPESDNTTLLLSPTTLALGNFTITGDPSTNVKQGKATLKALKNLQINATAAASCGTLGVSRAHLSYARWTARRTTVVYRNVKNSYRNV</sequence>
<organism evidence="1 3">
    <name type="scientific">Cercospora beticola</name>
    <name type="common">Sugarbeet leaf spot fungus</name>
    <dbReference type="NCBI Taxonomy" id="122368"/>
    <lineage>
        <taxon>Eukaryota</taxon>
        <taxon>Fungi</taxon>
        <taxon>Dikarya</taxon>
        <taxon>Ascomycota</taxon>
        <taxon>Pezizomycotina</taxon>
        <taxon>Dothideomycetes</taxon>
        <taxon>Dothideomycetidae</taxon>
        <taxon>Mycosphaerellales</taxon>
        <taxon>Mycosphaerellaceae</taxon>
        <taxon>Cercospora</taxon>
    </lineage>
</organism>
<name>A0A2G5I2X3_CERBT</name>
<evidence type="ECO:0000313" key="1">
    <source>
        <dbReference type="EMBL" id="PIA98843.1"/>
    </source>
</evidence>
<keyword evidence="4" id="KW-1185">Reference proteome</keyword>
<dbReference type="EMBL" id="LKMD01000101">
    <property type="protein sequence ID" value="PIA98843.1"/>
    <property type="molecule type" value="Genomic_DNA"/>
</dbReference>
<dbReference type="Proteomes" id="UP001302367">
    <property type="component" value="Chromosome 3"/>
</dbReference>
<dbReference type="Proteomes" id="UP000230605">
    <property type="component" value="Chromosome 3"/>
</dbReference>